<evidence type="ECO:0000256" key="3">
    <source>
        <dbReference type="ARBA" id="ARBA00022737"/>
    </source>
</evidence>
<feature type="domain" description="C2H2-type" evidence="11">
    <location>
        <begin position="881"/>
        <end position="908"/>
    </location>
</feature>
<dbReference type="AlphaFoldDB" id="A0AAV3YSJ7"/>
<evidence type="ECO:0000256" key="5">
    <source>
        <dbReference type="ARBA" id="ARBA00022833"/>
    </source>
</evidence>
<feature type="domain" description="C2H2-type" evidence="11">
    <location>
        <begin position="796"/>
        <end position="818"/>
    </location>
</feature>
<keyword evidence="4 9" id="KW-0863">Zinc-finger</keyword>
<feature type="compositionally biased region" description="Polar residues" evidence="10">
    <location>
        <begin position="382"/>
        <end position="407"/>
    </location>
</feature>
<feature type="region of interest" description="Disordered" evidence="10">
    <location>
        <begin position="382"/>
        <end position="411"/>
    </location>
</feature>
<dbReference type="FunFam" id="3.30.160.60:FF:000693">
    <property type="entry name" value="Snail family zinc finger 1a"/>
    <property type="match status" value="1"/>
</dbReference>
<feature type="domain" description="C2H2-type" evidence="11">
    <location>
        <begin position="853"/>
        <end position="880"/>
    </location>
</feature>
<evidence type="ECO:0000256" key="6">
    <source>
        <dbReference type="ARBA" id="ARBA00023125"/>
    </source>
</evidence>
<keyword evidence="2" id="KW-0479">Metal-binding</keyword>
<dbReference type="GO" id="GO:0000981">
    <property type="term" value="F:DNA-binding transcription factor activity, RNA polymerase II-specific"/>
    <property type="evidence" value="ECO:0007669"/>
    <property type="project" value="TreeGrafter"/>
</dbReference>
<keyword evidence="3" id="KW-0677">Repeat</keyword>
<feature type="compositionally biased region" description="Polar residues" evidence="10">
    <location>
        <begin position="121"/>
        <end position="137"/>
    </location>
</feature>
<evidence type="ECO:0000256" key="8">
    <source>
        <dbReference type="ARBA" id="ARBA00037948"/>
    </source>
</evidence>
<feature type="region of interest" description="Disordered" evidence="10">
    <location>
        <begin position="242"/>
        <end position="264"/>
    </location>
</feature>
<dbReference type="Proteomes" id="UP000735302">
    <property type="component" value="Unassembled WGS sequence"/>
</dbReference>
<feature type="region of interest" description="Disordered" evidence="10">
    <location>
        <begin position="115"/>
        <end position="137"/>
    </location>
</feature>
<keyword evidence="13" id="KW-1185">Reference proteome</keyword>
<feature type="region of interest" description="Disordered" evidence="10">
    <location>
        <begin position="761"/>
        <end position="782"/>
    </location>
</feature>
<comment type="similarity">
    <text evidence="8">Belongs to the snail C2H2-type zinc-finger protein family.</text>
</comment>
<feature type="domain" description="C2H2-type" evidence="11">
    <location>
        <begin position="827"/>
        <end position="850"/>
    </location>
</feature>
<evidence type="ECO:0000256" key="7">
    <source>
        <dbReference type="ARBA" id="ARBA00023242"/>
    </source>
</evidence>
<dbReference type="GO" id="GO:0005634">
    <property type="term" value="C:nucleus"/>
    <property type="evidence" value="ECO:0007669"/>
    <property type="project" value="UniProtKB-SubCell"/>
</dbReference>
<dbReference type="PROSITE" id="PS00028">
    <property type="entry name" value="ZINC_FINGER_C2H2_1"/>
    <property type="match status" value="3"/>
</dbReference>
<dbReference type="FunFam" id="3.30.160.60:FF:000942">
    <property type="entry name" value="Snail zinc finger protein"/>
    <property type="match status" value="1"/>
</dbReference>
<comment type="caution">
    <text evidence="12">The sequence shown here is derived from an EMBL/GenBank/DDBJ whole genome shotgun (WGS) entry which is preliminary data.</text>
</comment>
<protein>
    <submittedName>
        <fullName evidence="12">Snail Zinc finger protein</fullName>
    </submittedName>
</protein>
<comment type="subcellular location">
    <subcellularLocation>
        <location evidence="1">Nucleus</location>
    </subcellularLocation>
</comment>
<dbReference type="SUPFAM" id="SSF57667">
    <property type="entry name" value="beta-beta-alpha zinc fingers"/>
    <property type="match status" value="3"/>
</dbReference>
<evidence type="ECO:0000313" key="13">
    <source>
        <dbReference type="Proteomes" id="UP000735302"/>
    </source>
</evidence>
<organism evidence="12 13">
    <name type="scientific">Plakobranchus ocellatus</name>
    <dbReference type="NCBI Taxonomy" id="259542"/>
    <lineage>
        <taxon>Eukaryota</taxon>
        <taxon>Metazoa</taxon>
        <taxon>Spiralia</taxon>
        <taxon>Lophotrochozoa</taxon>
        <taxon>Mollusca</taxon>
        <taxon>Gastropoda</taxon>
        <taxon>Heterobranchia</taxon>
        <taxon>Euthyneura</taxon>
        <taxon>Panpulmonata</taxon>
        <taxon>Sacoglossa</taxon>
        <taxon>Placobranchoidea</taxon>
        <taxon>Plakobranchidae</taxon>
        <taxon>Plakobranchus</taxon>
    </lineage>
</organism>
<dbReference type="PROSITE" id="PS50157">
    <property type="entry name" value="ZINC_FINGER_C2H2_2"/>
    <property type="match status" value="5"/>
</dbReference>
<dbReference type="FunFam" id="3.30.160.60:FF:000860">
    <property type="entry name" value="zinc finger protein SNAI2"/>
    <property type="match status" value="1"/>
</dbReference>
<feature type="compositionally biased region" description="Low complexity" evidence="10">
    <location>
        <begin position="668"/>
        <end position="689"/>
    </location>
</feature>
<dbReference type="Gene3D" id="3.30.160.60">
    <property type="entry name" value="Classic Zinc Finger"/>
    <property type="match status" value="4"/>
</dbReference>
<dbReference type="SMART" id="SM00355">
    <property type="entry name" value="ZnF_C2H2"/>
    <property type="match status" value="5"/>
</dbReference>
<feature type="region of interest" description="Disordered" evidence="10">
    <location>
        <begin position="660"/>
        <end position="689"/>
    </location>
</feature>
<evidence type="ECO:0000259" key="11">
    <source>
        <dbReference type="PROSITE" id="PS50157"/>
    </source>
</evidence>
<evidence type="ECO:0000256" key="2">
    <source>
        <dbReference type="ARBA" id="ARBA00022723"/>
    </source>
</evidence>
<name>A0AAV3YSJ7_9GAST</name>
<dbReference type="EMBL" id="BLXT01001485">
    <property type="protein sequence ID" value="GFN86038.1"/>
    <property type="molecule type" value="Genomic_DNA"/>
</dbReference>
<dbReference type="PANTHER" id="PTHR24408:SF58">
    <property type="entry name" value="TRANSCRIPTION FACTOR (TFIIIA), PUTATIVE (AFU_ORTHOLOGUE AFUA_1G05150)-RELATED"/>
    <property type="match status" value="1"/>
</dbReference>
<evidence type="ECO:0000256" key="9">
    <source>
        <dbReference type="PROSITE-ProRule" id="PRU00042"/>
    </source>
</evidence>
<dbReference type="InterPro" id="IPR036236">
    <property type="entry name" value="Znf_C2H2_sf"/>
</dbReference>
<proteinExistence type="inferred from homology"/>
<keyword evidence="7" id="KW-0539">Nucleus</keyword>
<dbReference type="InterPro" id="IPR013087">
    <property type="entry name" value="Znf_C2H2_type"/>
</dbReference>
<keyword evidence="5" id="KW-0862">Zinc</keyword>
<evidence type="ECO:0000256" key="10">
    <source>
        <dbReference type="SAM" id="MobiDB-lite"/>
    </source>
</evidence>
<keyword evidence="6" id="KW-0238">DNA-binding</keyword>
<accession>A0AAV3YSJ7</accession>
<reference evidence="12 13" key="1">
    <citation type="journal article" date="2021" name="Elife">
        <title>Chloroplast acquisition without the gene transfer in kleptoplastic sea slugs, Plakobranchus ocellatus.</title>
        <authorList>
            <person name="Maeda T."/>
            <person name="Takahashi S."/>
            <person name="Yoshida T."/>
            <person name="Shimamura S."/>
            <person name="Takaki Y."/>
            <person name="Nagai Y."/>
            <person name="Toyoda A."/>
            <person name="Suzuki Y."/>
            <person name="Arimoto A."/>
            <person name="Ishii H."/>
            <person name="Satoh N."/>
            <person name="Nishiyama T."/>
            <person name="Hasebe M."/>
            <person name="Maruyama T."/>
            <person name="Minagawa J."/>
            <person name="Obokata J."/>
            <person name="Shigenobu S."/>
        </authorList>
    </citation>
    <scope>NUCLEOTIDE SEQUENCE [LARGE SCALE GENOMIC DNA]</scope>
</reference>
<dbReference type="Pfam" id="PF00096">
    <property type="entry name" value="zf-C2H2"/>
    <property type="match status" value="5"/>
</dbReference>
<dbReference type="GO" id="GO:0043565">
    <property type="term" value="F:sequence-specific DNA binding"/>
    <property type="evidence" value="ECO:0007669"/>
    <property type="project" value="TreeGrafter"/>
</dbReference>
<dbReference type="FunFam" id="3.30.160.60:FF:000207">
    <property type="entry name" value="zinc finger protein SNAI2"/>
    <property type="match status" value="1"/>
</dbReference>
<sequence length="942" mass="103757">MALLIRKRNCSASYEHNNVIPCAKEEDKGRRCNMEKKRHQQAAKCVTEIEGTLMAKARHTSSSIIISSRETLIQPDIHSFYKMKEDGGPVRSALTQSQLTRTALWRPVDLLDSPTRRKAQSFHTDSNEGRLSTTSVQASNDETQLVDHNDKSMSRTICFGISREFNSKESSSESINACSNSFKQSNQSTLEKTKTNSLNLTTVTSEPNIACQTLEPTVPPLNGPSKVKKRCFNEESPSTTFNNRVPYSTIRETSSPNPIASPDSSGIDLNLDDTGYGSFCGSIANNASADQSKNSPANVLHYNINKENNIDSTTKHENAQGFEEEKTQCFDFAKTAEIYTNLKGHNTSNENQLIYEDANQVKDFATNLCKKQPAKPLASTLPLQRRSSTPTNLCKTSAGTERNSTPNYGVEKEDGHISVKRHIARTEDCLNADVKCRKIFSQKFVCPPNQKLPAKENGHTEEVIKPALFPPQFFGQPLKIPELHLTSQSGGLTWPGHYFAPSSSLPLRSHPALTANYLRFLPQTAPSLHVAALYAQLYPGVDDNISTAYTSLNHYATCKASKEKQATPQLNYMQYHCNFPPLQTLSVPPPSFPHPLTLYIQEALLANRNHQTRQPDMTIRHRTEPVFSMVQDSTHPASMLHVNTLSPMSIPSPSPARLLPLVKPPLSSPSSPNCLTSPSSVTSGSSGRNSSVLFHDTNIHANSNGVGNGTPLIGLPGKLFTQENLNCSASINNNNSPVVYPTFAKNNSPNIKKPTHINQAVEHKHSNSSPSPRGFGRAGSGLGRAKGLGEANGARYQCSSCGKSYSTCGGLSKHREFHCALHVKKHFSCQVCDKAYSSLGALKMHIRTHTLPCKCSTCGKAFSRPWLLQGHVRTHTGEKPFRCSHCGRAFADRSNLRAHLQTHAEVKRYSCRTCSKTFSRMSLLTKHEDSCSLATNQHNKTQ</sequence>
<evidence type="ECO:0000313" key="12">
    <source>
        <dbReference type="EMBL" id="GFN86038.1"/>
    </source>
</evidence>
<dbReference type="GO" id="GO:0008270">
    <property type="term" value="F:zinc ion binding"/>
    <property type="evidence" value="ECO:0007669"/>
    <property type="project" value="UniProtKB-KW"/>
</dbReference>
<feature type="domain" description="C2H2-type" evidence="11">
    <location>
        <begin position="909"/>
        <end position="942"/>
    </location>
</feature>
<dbReference type="PANTHER" id="PTHR24408">
    <property type="entry name" value="ZINC FINGER PROTEIN"/>
    <property type="match status" value="1"/>
</dbReference>
<evidence type="ECO:0000256" key="4">
    <source>
        <dbReference type="ARBA" id="ARBA00022771"/>
    </source>
</evidence>
<evidence type="ECO:0000256" key="1">
    <source>
        <dbReference type="ARBA" id="ARBA00004123"/>
    </source>
</evidence>
<gene>
    <name evidence="12" type="ORF">PoB_001254400</name>
</gene>